<dbReference type="Proteomes" id="UP001244586">
    <property type="component" value="Chromosome"/>
</dbReference>
<feature type="transmembrane region" description="Helical" evidence="7">
    <location>
        <begin position="39"/>
        <end position="61"/>
    </location>
</feature>
<organism evidence="8 9">
    <name type="scientific">Acinetobacter johnsonii</name>
    <dbReference type="NCBI Taxonomy" id="40214"/>
    <lineage>
        <taxon>Bacteria</taxon>
        <taxon>Pseudomonadati</taxon>
        <taxon>Pseudomonadota</taxon>
        <taxon>Gammaproteobacteria</taxon>
        <taxon>Moraxellales</taxon>
        <taxon>Moraxellaceae</taxon>
        <taxon>Acinetobacter</taxon>
    </lineage>
</organism>
<evidence type="ECO:0000313" key="8">
    <source>
        <dbReference type="EMBL" id="WMG18883.1"/>
    </source>
</evidence>
<feature type="transmembrane region" description="Helical" evidence="7">
    <location>
        <begin position="141"/>
        <end position="161"/>
    </location>
</feature>
<keyword evidence="5 7" id="KW-1133">Transmembrane helix</keyword>
<feature type="transmembrane region" description="Helical" evidence="7">
    <location>
        <begin position="214"/>
        <end position="236"/>
    </location>
</feature>
<dbReference type="PANTHER" id="PTHR30213">
    <property type="entry name" value="INNER MEMBRANE PROTEIN YHJD"/>
    <property type="match status" value="1"/>
</dbReference>
<feature type="transmembrane region" description="Helical" evidence="7">
    <location>
        <begin position="248"/>
        <end position="277"/>
    </location>
</feature>
<dbReference type="HAMAP" id="MF_00672">
    <property type="entry name" value="UPF0761"/>
    <property type="match status" value="1"/>
</dbReference>
<dbReference type="NCBIfam" id="TIGR00765">
    <property type="entry name" value="yihY_not_rbn"/>
    <property type="match status" value="1"/>
</dbReference>
<accession>A0AAJ6IDJ0</accession>
<keyword evidence="3" id="KW-0997">Cell inner membrane</keyword>
<dbReference type="PANTHER" id="PTHR30213:SF0">
    <property type="entry name" value="UPF0761 MEMBRANE PROTEIN YIHY"/>
    <property type="match status" value="1"/>
</dbReference>
<evidence type="ECO:0000256" key="4">
    <source>
        <dbReference type="ARBA" id="ARBA00022692"/>
    </source>
</evidence>
<evidence type="ECO:0000256" key="3">
    <source>
        <dbReference type="ARBA" id="ARBA00022519"/>
    </source>
</evidence>
<feature type="transmembrane region" description="Helical" evidence="7">
    <location>
        <begin position="101"/>
        <end position="120"/>
    </location>
</feature>
<dbReference type="Pfam" id="PF03631">
    <property type="entry name" value="Virul_fac_BrkB"/>
    <property type="match status" value="1"/>
</dbReference>
<sequence length="416" mass="47742">MLEQYLRKLPFYEKTWFQFVLFVVRRFEADRCREQAGSLTYTTLFAVVPMLTVFLVIISSIKALEPARQQLQQLIYSNFLPKTTIAFDKALNAFTDKSSNLTIIGILFLFVTTVMMLTSIEKVFNRIWRVRETRGGIIGFMRYWTIISLGPILLGSAFVISSTMASLNVLSNNFAGYELNGAFVLWLISFSLTVLGFFILNWTIPNRSVPIKSALIAGLFSAVVFELLKNLFGFIMSNFTSYEVVYGAFAAIPIFLLWIFLSWNIVLIGVEISYALTAFTAHKEQKRHPVIMLLDLMELFYKKQQHGLSVSDDEALDVLGRDEIGRWPSYVLMLEQQNLVKRTDDNQYVLVRNLSQVDFWSFYSQLPYPLPKRRDLSNVHHDDLWIKKIGPALVESDDYLAAKLAIPLSTIFDDKS</sequence>
<dbReference type="RefSeq" id="WP_308469558.1">
    <property type="nucleotide sequence ID" value="NZ_CP121776.1"/>
</dbReference>
<keyword evidence="6 7" id="KW-0472">Membrane</keyword>
<keyword evidence="4 7" id="KW-0812">Transmembrane</keyword>
<dbReference type="InterPro" id="IPR017039">
    <property type="entry name" value="Virul_fac_BrkB"/>
</dbReference>
<keyword evidence="9" id="KW-1185">Reference proteome</keyword>
<evidence type="ECO:0000313" key="9">
    <source>
        <dbReference type="Proteomes" id="UP001244586"/>
    </source>
</evidence>
<dbReference type="GO" id="GO:0005886">
    <property type="term" value="C:plasma membrane"/>
    <property type="evidence" value="ECO:0007669"/>
    <property type="project" value="UniProtKB-SubCell"/>
</dbReference>
<evidence type="ECO:0000256" key="7">
    <source>
        <dbReference type="HAMAP-Rule" id="MF_00672"/>
    </source>
</evidence>
<proteinExistence type="inferred from homology"/>
<gene>
    <name evidence="8" type="ORF">QBJ73_04620</name>
</gene>
<comment type="subcellular location">
    <subcellularLocation>
        <location evidence="1 7">Cell membrane</location>
        <topology evidence="1 7">Multi-pass membrane protein</topology>
    </subcellularLocation>
</comment>
<evidence type="ECO:0000256" key="6">
    <source>
        <dbReference type="ARBA" id="ARBA00023136"/>
    </source>
</evidence>
<keyword evidence="2 7" id="KW-1003">Cell membrane</keyword>
<evidence type="ECO:0000256" key="2">
    <source>
        <dbReference type="ARBA" id="ARBA00022475"/>
    </source>
</evidence>
<dbReference type="EMBL" id="CP121776">
    <property type="protein sequence ID" value="WMG18883.1"/>
    <property type="molecule type" value="Genomic_DNA"/>
</dbReference>
<feature type="transmembrane region" description="Helical" evidence="7">
    <location>
        <begin position="181"/>
        <end position="202"/>
    </location>
</feature>
<name>A0AAJ6IDJ0_ACIJO</name>
<comment type="similarity">
    <text evidence="7">Belongs to the UPF0761 family.</text>
</comment>
<evidence type="ECO:0000256" key="1">
    <source>
        <dbReference type="ARBA" id="ARBA00004651"/>
    </source>
</evidence>
<dbReference type="AlphaFoldDB" id="A0AAJ6IDJ0"/>
<reference evidence="8 9" key="1">
    <citation type="submission" date="2023-04" db="EMBL/GenBank/DDBJ databases">
        <title>Acinetobacter johnsonii isolate AYTCM encoding NDM-1, OXA-58 and PER-1.</title>
        <authorList>
            <person name="Tian C."/>
            <person name="Wang S."/>
            <person name="Fan X."/>
            <person name="Xia D."/>
        </authorList>
    </citation>
    <scope>NUCLEOTIDE SEQUENCE [LARGE SCALE GENOMIC DNA]</scope>
    <source>
        <strain evidence="8 9">AYTCM</strain>
    </source>
</reference>
<dbReference type="InterPro" id="IPR023679">
    <property type="entry name" value="UPF0761_bac"/>
</dbReference>
<protein>
    <recommendedName>
        <fullName evidence="7">UPF0761 membrane protein QBJ73_04620</fullName>
    </recommendedName>
</protein>
<evidence type="ECO:0000256" key="5">
    <source>
        <dbReference type="ARBA" id="ARBA00022989"/>
    </source>
</evidence>